<proteinExistence type="predicted"/>
<gene>
    <name evidence="8" type="ORF">OTUT144_0297</name>
</gene>
<feature type="domain" description="Anticodon-binding" evidence="7">
    <location>
        <begin position="32"/>
        <end position="121"/>
    </location>
</feature>
<name>A0A0F3RN11_ORITS</name>
<evidence type="ECO:0000256" key="2">
    <source>
        <dbReference type="ARBA" id="ARBA00022598"/>
    </source>
</evidence>
<evidence type="ECO:0000256" key="3">
    <source>
        <dbReference type="ARBA" id="ARBA00022741"/>
    </source>
</evidence>
<evidence type="ECO:0000256" key="4">
    <source>
        <dbReference type="ARBA" id="ARBA00022840"/>
    </source>
</evidence>
<dbReference type="Proteomes" id="UP000033580">
    <property type="component" value="Unassembled WGS sequence"/>
</dbReference>
<keyword evidence="3" id="KW-0547">Nucleotide-binding</keyword>
<dbReference type="SUPFAM" id="SSF52954">
    <property type="entry name" value="Class II aaRS ABD-related"/>
    <property type="match status" value="1"/>
</dbReference>
<protein>
    <submittedName>
        <fullName evidence="8">Anticodon binding domain protein</fullName>
    </submittedName>
</protein>
<keyword evidence="4" id="KW-0067">ATP-binding</keyword>
<organism evidence="8 9">
    <name type="scientific">Orientia tsutsugamushi str. UT144</name>
    <dbReference type="NCBI Taxonomy" id="1441384"/>
    <lineage>
        <taxon>Bacteria</taxon>
        <taxon>Pseudomonadati</taxon>
        <taxon>Pseudomonadota</taxon>
        <taxon>Alphaproteobacteria</taxon>
        <taxon>Rickettsiales</taxon>
        <taxon>Rickettsiaceae</taxon>
        <taxon>Rickettsieae</taxon>
        <taxon>Orientia</taxon>
    </lineage>
</organism>
<evidence type="ECO:0000313" key="9">
    <source>
        <dbReference type="Proteomes" id="UP000033580"/>
    </source>
</evidence>
<dbReference type="FunFam" id="3.40.50.800:FF:000001">
    <property type="entry name" value="Threonine--tRNA ligase"/>
    <property type="match status" value="1"/>
</dbReference>
<dbReference type="InterPro" id="IPR036621">
    <property type="entry name" value="Anticodon-bd_dom_sf"/>
</dbReference>
<dbReference type="PANTHER" id="PTHR11451:SF44">
    <property type="entry name" value="THREONINE--TRNA LIGASE, CHLOROPLASTIC_MITOCHONDRIAL 2"/>
    <property type="match status" value="1"/>
</dbReference>
<dbReference type="Gene3D" id="3.30.930.10">
    <property type="entry name" value="Bira Bifunctional Protein, Domain 2"/>
    <property type="match status" value="1"/>
</dbReference>
<reference evidence="8 9" key="1">
    <citation type="submission" date="2015-01" db="EMBL/GenBank/DDBJ databases">
        <title>Genome Sequencing of Rickettsiales.</title>
        <authorList>
            <person name="Daugherty S.C."/>
            <person name="Su Q."/>
            <person name="Abolude K."/>
            <person name="Beier-Sexton M."/>
            <person name="Carlyon J.A."/>
            <person name="Carter R."/>
            <person name="Day N.P."/>
            <person name="Dumler S.J."/>
            <person name="Dyachenko V."/>
            <person name="Godinez A."/>
            <person name="Kurtti T.J."/>
            <person name="Lichay M."/>
            <person name="Mullins K.E."/>
            <person name="Ott S."/>
            <person name="Pappas-Brown V."/>
            <person name="Paris D.H."/>
            <person name="Patel P."/>
            <person name="Richards A.L."/>
            <person name="Sadzewicz L."/>
            <person name="Sears K."/>
            <person name="Seidman D."/>
            <person name="Sengamalay N."/>
            <person name="Stenos J."/>
            <person name="Tallon L.J."/>
            <person name="Vincent G."/>
            <person name="Fraser C.M."/>
            <person name="Munderloh U."/>
            <person name="Dunning-Hotopp J.C."/>
        </authorList>
    </citation>
    <scope>NUCLEOTIDE SEQUENCE [LARGE SCALE GENOMIC DNA]</scope>
    <source>
        <strain evidence="8 9">UT144</strain>
    </source>
</reference>
<dbReference type="PANTHER" id="PTHR11451">
    <property type="entry name" value="THREONINE-TRNA LIGASE"/>
    <property type="match status" value="1"/>
</dbReference>
<accession>A0A0F3RN11</accession>
<keyword evidence="1" id="KW-0963">Cytoplasm</keyword>
<comment type="caution">
    <text evidence="8">The sequence shown here is derived from an EMBL/GenBank/DDBJ whole genome shotgun (WGS) entry which is preliminary data.</text>
</comment>
<evidence type="ECO:0000313" key="8">
    <source>
        <dbReference type="EMBL" id="KJW07653.1"/>
    </source>
</evidence>
<dbReference type="Gene3D" id="3.40.50.800">
    <property type="entry name" value="Anticodon-binding domain"/>
    <property type="match status" value="1"/>
</dbReference>
<evidence type="ECO:0000256" key="6">
    <source>
        <dbReference type="ARBA" id="ARBA00023146"/>
    </source>
</evidence>
<keyword evidence="6" id="KW-0030">Aminoacyl-tRNA synthetase</keyword>
<dbReference type="EMBL" id="LAOR01000011">
    <property type="protein sequence ID" value="KJW07653.1"/>
    <property type="molecule type" value="Genomic_DNA"/>
</dbReference>
<dbReference type="PATRIC" id="fig|1441384.3.peg.144"/>
<dbReference type="Pfam" id="PF03129">
    <property type="entry name" value="HGTP_anticodon"/>
    <property type="match status" value="1"/>
</dbReference>
<evidence type="ECO:0000256" key="5">
    <source>
        <dbReference type="ARBA" id="ARBA00022917"/>
    </source>
</evidence>
<dbReference type="InterPro" id="IPR004154">
    <property type="entry name" value="Anticodon-bd"/>
</dbReference>
<dbReference type="GO" id="GO:0006435">
    <property type="term" value="P:threonyl-tRNA aminoacylation"/>
    <property type="evidence" value="ECO:0007669"/>
    <property type="project" value="TreeGrafter"/>
</dbReference>
<dbReference type="GO" id="GO:0005524">
    <property type="term" value="F:ATP binding"/>
    <property type="evidence" value="ECO:0007669"/>
    <property type="project" value="UniProtKB-KW"/>
</dbReference>
<dbReference type="AlphaFoldDB" id="A0A0F3RN11"/>
<dbReference type="GO" id="GO:0004829">
    <property type="term" value="F:threonine-tRNA ligase activity"/>
    <property type="evidence" value="ECO:0007669"/>
    <property type="project" value="TreeGrafter"/>
</dbReference>
<dbReference type="InterPro" id="IPR045864">
    <property type="entry name" value="aa-tRNA-synth_II/BPL/LPL"/>
</dbReference>
<keyword evidence="2" id="KW-0436">Ligase</keyword>
<evidence type="ECO:0000259" key="7">
    <source>
        <dbReference type="Pfam" id="PF03129"/>
    </source>
</evidence>
<keyword evidence="5" id="KW-0648">Protein biosynthesis</keyword>
<sequence>MHRAILGSFERFIGILIEHYSGKLPIWLAPIQVAVVSITDEAVNYAKQLHQELIDNNIRSILDISNQKINYKIRNFFTAKVPLIAILGKKESESGKIAIRTLGSQEQQVISSSELIAHIRKNKK</sequence>
<dbReference type="CDD" id="cd00860">
    <property type="entry name" value="ThrRS_anticodon"/>
    <property type="match status" value="1"/>
</dbReference>
<evidence type="ECO:0000256" key="1">
    <source>
        <dbReference type="ARBA" id="ARBA00022490"/>
    </source>
</evidence>
<dbReference type="InterPro" id="IPR047246">
    <property type="entry name" value="ThrRS_anticodon"/>
</dbReference>